<evidence type="ECO:0000313" key="1">
    <source>
        <dbReference type="EMBL" id="KAJ6641881.1"/>
    </source>
</evidence>
<comment type="caution">
    <text evidence="1">The sequence shown here is derived from an EMBL/GenBank/DDBJ whole genome shotgun (WGS) entry which is preliminary data.</text>
</comment>
<organism evidence="1 2">
    <name type="scientific">Pseudolycoriella hygida</name>
    <dbReference type="NCBI Taxonomy" id="35572"/>
    <lineage>
        <taxon>Eukaryota</taxon>
        <taxon>Metazoa</taxon>
        <taxon>Ecdysozoa</taxon>
        <taxon>Arthropoda</taxon>
        <taxon>Hexapoda</taxon>
        <taxon>Insecta</taxon>
        <taxon>Pterygota</taxon>
        <taxon>Neoptera</taxon>
        <taxon>Endopterygota</taxon>
        <taxon>Diptera</taxon>
        <taxon>Nematocera</taxon>
        <taxon>Sciaroidea</taxon>
        <taxon>Sciaridae</taxon>
        <taxon>Pseudolycoriella</taxon>
    </lineage>
</organism>
<accession>A0A9Q0N222</accession>
<proteinExistence type="predicted"/>
<reference evidence="1" key="1">
    <citation type="submission" date="2022-07" db="EMBL/GenBank/DDBJ databases">
        <authorList>
            <person name="Trinca V."/>
            <person name="Uliana J.V.C."/>
            <person name="Torres T.T."/>
            <person name="Ward R.J."/>
            <person name="Monesi N."/>
        </authorList>
    </citation>
    <scope>NUCLEOTIDE SEQUENCE</scope>
    <source>
        <strain evidence="1">HSMRA1968</strain>
        <tissue evidence="1">Whole embryos</tissue>
    </source>
</reference>
<name>A0A9Q0N222_9DIPT</name>
<evidence type="ECO:0000313" key="2">
    <source>
        <dbReference type="Proteomes" id="UP001151699"/>
    </source>
</evidence>
<sequence length="61" mass="6641">MSTPTEVITEAPLMGSITLVEEKDGCSTCCTRDDEEKCLWQCVCTPICEIFVGCCCLICQG</sequence>
<dbReference type="EMBL" id="WJQU01000002">
    <property type="protein sequence ID" value="KAJ6641881.1"/>
    <property type="molecule type" value="Genomic_DNA"/>
</dbReference>
<gene>
    <name evidence="1" type="ORF">Bhyg_06826</name>
</gene>
<keyword evidence="2" id="KW-1185">Reference proteome</keyword>
<protein>
    <submittedName>
        <fullName evidence="1">Uncharacterized protein</fullName>
    </submittedName>
</protein>
<dbReference type="AlphaFoldDB" id="A0A9Q0N222"/>
<dbReference type="Proteomes" id="UP001151699">
    <property type="component" value="Chromosome B"/>
</dbReference>